<dbReference type="InterPro" id="IPR029063">
    <property type="entry name" value="SAM-dependent_MTases_sf"/>
</dbReference>
<dbReference type="STRING" id="34097.SAMN02745150_00394"/>
<evidence type="ECO:0000256" key="2">
    <source>
        <dbReference type="ARBA" id="ARBA00022552"/>
    </source>
</evidence>
<evidence type="ECO:0000256" key="1">
    <source>
        <dbReference type="ARBA" id="ARBA00022490"/>
    </source>
</evidence>
<keyword evidence="1 6" id="KW-0963">Cytoplasm</keyword>
<organism evidence="7 8">
    <name type="scientific">Brevinema andersonii</name>
    <dbReference type="NCBI Taxonomy" id="34097"/>
    <lineage>
        <taxon>Bacteria</taxon>
        <taxon>Pseudomonadati</taxon>
        <taxon>Spirochaetota</taxon>
        <taxon>Spirochaetia</taxon>
        <taxon>Brevinematales</taxon>
        <taxon>Brevinemataceae</taxon>
        <taxon>Brevinema</taxon>
    </lineage>
</organism>
<comment type="caution">
    <text evidence="6">Lacks conserved residue(s) required for the propagation of feature annotation.</text>
</comment>
<dbReference type="HAMAP" id="MF_00074">
    <property type="entry name" value="16SrRNA_methyltr_G"/>
    <property type="match status" value="1"/>
</dbReference>
<dbReference type="Proteomes" id="UP000240042">
    <property type="component" value="Unassembled WGS sequence"/>
</dbReference>
<keyword evidence="8" id="KW-1185">Reference proteome</keyword>
<dbReference type="InterPro" id="IPR003682">
    <property type="entry name" value="rRNA_ssu_MeTfrase_G"/>
</dbReference>
<reference evidence="8" key="1">
    <citation type="submission" date="2016-10" db="EMBL/GenBank/DDBJ databases">
        <authorList>
            <person name="Varghese N."/>
            <person name="Submissions S."/>
        </authorList>
    </citation>
    <scope>NUCLEOTIDE SEQUENCE [LARGE SCALE GENOMIC DNA]</scope>
    <source>
        <strain evidence="8">ATCC 43811</strain>
    </source>
</reference>
<dbReference type="PANTHER" id="PTHR31760:SF0">
    <property type="entry name" value="S-ADENOSYL-L-METHIONINE-DEPENDENT METHYLTRANSFERASES SUPERFAMILY PROTEIN"/>
    <property type="match status" value="1"/>
</dbReference>
<dbReference type="GO" id="GO:0005829">
    <property type="term" value="C:cytosol"/>
    <property type="evidence" value="ECO:0007669"/>
    <property type="project" value="TreeGrafter"/>
</dbReference>
<keyword evidence="5 6" id="KW-0949">S-adenosyl-L-methionine</keyword>
<dbReference type="SUPFAM" id="SSF53335">
    <property type="entry name" value="S-adenosyl-L-methionine-dependent methyltransferases"/>
    <property type="match status" value="1"/>
</dbReference>
<feature type="binding site" evidence="6">
    <location>
        <position position="53"/>
    </location>
    <ligand>
        <name>S-adenosyl-L-methionine</name>
        <dbReference type="ChEBI" id="CHEBI:59789"/>
    </ligand>
</feature>
<keyword evidence="2 6" id="KW-0698">rRNA processing</keyword>
<feature type="binding site" evidence="6">
    <location>
        <position position="58"/>
    </location>
    <ligand>
        <name>S-adenosyl-L-methionine</name>
        <dbReference type="ChEBI" id="CHEBI:59789"/>
    </ligand>
</feature>
<keyword evidence="4 6" id="KW-0808">Transferase</keyword>
<evidence type="ECO:0000313" key="8">
    <source>
        <dbReference type="Proteomes" id="UP000240042"/>
    </source>
</evidence>
<evidence type="ECO:0000256" key="5">
    <source>
        <dbReference type="ARBA" id="ARBA00022691"/>
    </source>
</evidence>
<dbReference type="OrthoDB" id="9808773at2"/>
<accession>A0A1I1D7T5</accession>
<evidence type="ECO:0000256" key="6">
    <source>
        <dbReference type="HAMAP-Rule" id="MF_00074"/>
    </source>
</evidence>
<dbReference type="EC" id="2.1.1.-" evidence="6"/>
<protein>
    <recommendedName>
        <fullName evidence="6">Ribosomal RNA small subunit methyltransferase G</fullName>
        <ecNumber evidence="6">2.1.1.-</ecNumber>
    </recommendedName>
    <alternativeName>
        <fullName evidence="6">16S rRNA 7-methylguanosine methyltransferase</fullName>
        <shortName evidence="6">16S rRNA m7G methyltransferase</shortName>
    </alternativeName>
</protein>
<feature type="binding site" evidence="6">
    <location>
        <position position="120"/>
    </location>
    <ligand>
        <name>S-adenosyl-L-methionine</name>
        <dbReference type="ChEBI" id="CHEBI:59789"/>
    </ligand>
</feature>
<sequence>MNNQIELWLGELKRWNSVHNLVSPYQIPFLNEHVADSLSLAPFLKQNLVVDAGSGGGFPVIPLAIYSKYYNLPIRFVATDVVDKKIAFLKWSVKRFYLNVDIIKVDKNFLIEEECMLISRAFASVEKLVAWKNKHIPLCSEMFLLKGQKAVEETAQLGMENAQFIPNQRGFIVKICLK</sequence>
<dbReference type="Gene3D" id="3.40.50.150">
    <property type="entry name" value="Vaccinia Virus protein VP39"/>
    <property type="match status" value="1"/>
</dbReference>
<comment type="subcellular location">
    <subcellularLocation>
        <location evidence="6">Cytoplasm</location>
    </subcellularLocation>
</comment>
<name>A0A1I1D7T5_BREAD</name>
<comment type="similarity">
    <text evidence="6">Belongs to the methyltransferase superfamily. RNA methyltransferase RsmG family.</text>
</comment>
<evidence type="ECO:0000256" key="4">
    <source>
        <dbReference type="ARBA" id="ARBA00022679"/>
    </source>
</evidence>
<dbReference type="Pfam" id="PF02527">
    <property type="entry name" value="GidB"/>
    <property type="match status" value="1"/>
</dbReference>
<dbReference type="GO" id="GO:0070043">
    <property type="term" value="F:rRNA (guanine-N7-)-methyltransferase activity"/>
    <property type="evidence" value="ECO:0007669"/>
    <property type="project" value="UniProtKB-UniRule"/>
</dbReference>
<dbReference type="AlphaFoldDB" id="A0A1I1D7T5"/>
<gene>
    <name evidence="6" type="primary">rsmG</name>
    <name evidence="7" type="ORF">SAMN02745150_00394</name>
</gene>
<proteinExistence type="inferred from homology"/>
<evidence type="ECO:0000256" key="3">
    <source>
        <dbReference type="ARBA" id="ARBA00022603"/>
    </source>
</evidence>
<dbReference type="RefSeq" id="WP_159428132.1">
    <property type="nucleotide sequence ID" value="NZ_FOKY01000001.1"/>
</dbReference>
<comment type="function">
    <text evidence="6">Specifically methylates the N7 position of a guanine in 16S rRNA.</text>
</comment>
<dbReference type="EMBL" id="FOKY01000001">
    <property type="protein sequence ID" value="SFB71011.1"/>
    <property type="molecule type" value="Genomic_DNA"/>
</dbReference>
<keyword evidence="3 6" id="KW-0489">Methyltransferase</keyword>
<evidence type="ECO:0000313" key="7">
    <source>
        <dbReference type="EMBL" id="SFB71011.1"/>
    </source>
</evidence>
<dbReference type="PANTHER" id="PTHR31760">
    <property type="entry name" value="S-ADENOSYL-L-METHIONINE-DEPENDENT METHYLTRANSFERASES SUPERFAMILY PROTEIN"/>
    <property type="match status" value="1"/>
</dbReference>